<sequence>MAAVRSKRDLPPEGPLPRPEPRQWWEGEEPVELRLTANAGVLLTFRGEKLLVDGLHDSRAHDFSPVAPETLAALAAGAPPWDGIRWLFYTHLHIDHFSGRETIRFLEGNRVEKLFLPAGNGGPGIDREDVSALRSWLTQRAAPVQELRLPEYRSVTYPLVSGIRVTAFRSLHAAEEFEEVEHECFLFDLAGKKILFLGDSNYDRDYFATMLDGVEVDTAVVNPLFLTNPSGRSVVLEGVRPRRVVIDHIPFQEDDKLHMRKLVVRSLERWGESFPPVAVLWEAGDTVRL</sequence>
<name>A0ABR7HPR5_9FIRM</name>
<gene>
    <name evidence="3" type="ORF">H8S34_01525</name>
</gene>
<organism evidence="3 4">
    <name type="scientific">Pseudoflavonifractor hominis</name>
    <dbReference type="NCBI Taxonomy" id="2763059"/>
    <lineage>
        <taxon>Bacteria</taxon>
        <taxon>Bacillati</taxon>
        <taxon>Bacillota</taxon>
        <taxon>Clostridia</taxon>
        <taxon>Eubacteriales</taxon>
        <taxon>Oscillospiraceae</taxon>
        <taxon>Pseudoflavonifractor</taxon>
    </lineage>
</organism>
<evidence type="ECO:0000313" key="3">
    <source>
        <dbReference type="EMBL" id="MBC5729516.1"/>
    </source>
</evidence>
<evidence type="ECO:0000313" key="4">
    <source>
        <dbReference type="Proteomes" id="UP000660021"/>
    </source>
</evidence>
<protein>
    <submittedName>
        <fullName evidence="3">MBL fold metallo-hydrolase</fullName>
    </submittedName>
</protein>
<proteinExistence type="predicted"/>
<accession>A0ABR7HPR5</accession>
<dbReference type="InterPro" id="IPR001279">
    <property type="entry name" value="Metallo-B-lactamas"/>
</dbReference>
<dbReference type="RefSeq" id="WP_186962854.1">
    <property type="nucleotide sequence ID" value="NZ_JACOPR010000001.1"/>
</dbReference>
<dbReference type="Gene3D" id="3.60.15.10">
    <property type="entry name" value="Ribonuclease Z/Hydroxyacylglutathione hydrolase-like"/>
    <property type="match status" value="1"/>
</dbReference>
<feature type="region of interest" description="Disordered" evidence="1">
    <location>
        <begin position="1"/>
        <end position="23"/>
    </location>
</feature>
<dbReference type="Pfam" id="PF12706">
    <property type="entry name" value="Lactamase_B_2"/>
    <property type="match status" value="1"/>
</dbReference>
<dbReference type="InterPro" id="IPR036866">
    <property type="entry name" value="RibonucZ/Hydroxyglut_hydro"/>
</dbReference>
<evidence type="ECO:0000256" key="1">
    <source>
        <dbReference type="SAM" id="MobiDB-lite"/>
    </source>
</evidence>
<reference evidence="3 4" key="1">
    <citation type="submission" date="2020-08" db="EMBL/GenBank/DDBJ databases">
        <title>Genome public.</title>
        <authorList>
            <person name="Liu C."/>
            <person name="Sun Q."/>
        </authorList>
    </citation>
    <scope>NUCLEOTIDE SEQUENCE [LARGE SCALE GENOMIC DNA]</scope>
    <source>
        <strain evidence="3 4">New-38</strain>
    </source>
</reference>
<dbReference type="EMBL" id="JACOPR010000001">
    <property type="protein sequence ID" value="MBC5729516.1"/>
    <property type="molecule type" value="Genomic_DNA"/>
</dbReference>
<dbReference type="Proteomes" id="UP000660021">
    <property type="component" value="Unassembled WGS sequence"/>
</dbReference>
<evidence type="ECO:0000259" key="2">
    <source>
        <dbReference type="Pfam" id="PF12706"/>
    </source>
</evidence>
<comment type="caution">
    <text evidence="3">The sequence shown here is derived from an EMBL/GenBank/DDBJ whole genome shotgun (WGS) entry which is preliminary data.</text>
</comment>
<feature type="compositionally biased region" description="Basic and acidic residues" evidence="1">
    <location>
        <begin position="1"/>
        <end position="11"/>
    </location>
</feature>
<feature type="domain" description="Metallo-beta-lactamase" evidence="2">
    <location>
        <begin position="82"/>
        <end position="222"/>
    </location>
</feature>
<dbReference type="SUPFAM" id="SSF56281">
    <property type="entry name" value="Metallo-hydrolase/oxidoreductase"/>
    <property type="match status" value="1"/>
</dbReference>
<keyword evidence="4" id="KW-1185">Reference proteome</keyword>